<reference evidence="2 3" key="1">
    <citation type="journal article" date="2013" name="Curr. Biol.">
        <title>The Genome of the Foraminiferan Reticulomyxa filosa.</title>
        <authorList>
            <person name="Glockner G."/>
            <person name="Hulsmann N."/>
            <person name="Schleicher M."/>
            <person name="Noegel A.A."/>
            <person name="Eichinger L."/>
            <person name="Gallinger C."/>
            <person name="Pawlowski J."/>
            <person name="Sierra R."/>
            <person name="Euteneuer U."/>
            <person name="Pillet L."/>
            <person name="Moustafa A."/>
            <person name="Platzer M."/>
            <person name="Groth M."/>
            <person name="Szafranski K."/>
            <person name="Schliwa M."/>
        </authorList>
    </citation>
    <scope>NUCLEOTIDE SEQUENCE [LARGE SCALE GENOMIC DNA]</scope>
</reference>
<feature type="non-terminal residue" evidence="2">
    <location>
        <position position="1"/>
    </location>
</feature>
<dbReference type="EMBL" id="ASPP01033729">
    <property type="protein sequence ID" value="ETO03290.1"/>
    <property type="molecule type" value="Genomic_DNA"/>
</dbReference>
<keyword evidence="3" id="KW-1185">Reference proteome</keyword>
<protein>
    <submittedName>
        <fullName evidence="2">Uncharacterized protein</fullName>
    </submittedName>
</protein>
<keyword evidence="1" id="KW-0472">Membrane</keyword>
<evidence type="ECO:0000313" key="2">
    <source>
        <dbReference type="EMBL" id="ETO03290.1"/>
    </source>
</evidence>
<name>X6LRB5_RETFI</name>
<keyword evidence="1" id="KW-0812">Transmembrane</keyword>
<gene>
    <name evidence="2" type="ORF">RFI_34120</name>
</gene>
<feature type="transmembrane region" description="Helical" evidence="1">
    <location>
        <begin position="87"/>
        <end position="109"/>
    </location>
</feature>
<sequence>RQLSVRQDSIIVQERIISKLTEESMIMITDSVDNNDIHAFGPELSFERRSTIHDENDETISKHKYKYKHKKNARNNNGLTMNDGDKLFVKVLFTVPILSKIFLSIVLLAEKDYCAYNT</sequence>
<comment type="caution">
    <text evidence="2">The sequence shown here is derived from an EMBL/GenBank/DDBJ whole genome shotgun (WGS) entry which is preliminary data.</text>
</comment>
<accession>X6LRB5</accession>
<evidence type="ECO:0000256" key="1">
    <source>
        <dbReference type="SAM" id="Phobius"/>
    </source>
</evidence>
<dbReference type="AlphaFoldDB" id="X6LRB5"/>
<proteinExistence type="predicted"/>
<dbReference type="Proteomes" id="UP000023152">
    <property type="component" value="Unassembled WGS sequence"/>
</dbReference>
<keyword evidence="1" id="KW-1133">Transmembrane helix</keyword>
<organism evidence="2 3">
    <name type="scientific">Reticulomyxa filosa</name>
    <dbReference type="NCBI Taxonomy" id="46433"/>
    <lineage>
        <taxon>Eukaryota</taxon>
        <taxon>Sar</taxon>
        <taxon>Rhizaria</taxon>
        <taxon>Retaria</taxon>
        <taxon>Foraminifera</taxon>
        <taxon>Monothalamids</taxon>
        <taxon>Reticulomyxidae</taxon>
        <taxon>Reticulomyxa</taxon>
    </lineage>
</organism>
<evidence type="ECO:0000313" key="3">
    <source>
        <dbReference type="Proteomes" id="UP000023152"/>
    </source>
</evidence>